<accession>A0A1H3Y8Z5</accession>
<keyword evidence="3" id="KW-1185">Reference proteome</keyword>
<dbReference type="AlphaFoldDB" id="A0A1H3Y8Z5"/>
<sequence>MNLNISFLILFSILFSTCSPSYSQSDSFNVEFIKAKKTIKEITTFSANYKSNNVNKISVKIKIESTEKKGVFDPNKISLIDHENNLRFRPTDVLAKRFTNLIPFGRVSKVKPKLKRNKKLYAPEIKDTYLDYNFDGIQNVDLPFNYGTTKKPDLLIMHFYSKKLRSTTLTLFFA</sequence>
<dbReference type="Proteomes" id="UP000198846">
    <property type="component" value="Unassembled WGS sequence"/>
</dbReference>
<gene>
    <name evidence="2" type="ORF">SAMN04487990_10697</name>
</gene>
<keyword evidence="1" id="KW-0732">Signal</keyword>
<dbReference type="OrthoDB" id="1426087at2"/>
<evidence type="ECO:0000313" key="3">
    <source>
        <dbReference type="Proteomes" id="UP000198846"/>
    </source>
</evidence>
<organism evidence="2 3">
    <name type="scientific">Bizionia paragorgiae</name>
    <dbReference type="NCBI Taxonomy" id="283786"/>
    <lineage>
        <taxon>Bacteria</taxon>
        <taxon>Pseudomonadati</taxon>
        <taxon>Bacteroidota</taxon>
        <taxon>Flavobacteriia</taxon>
        <taxon>Flavobacteriales</taxon>
        <taxon>Flavobacteriaceae</taxon>
        <taxon>Bizionia</taxon>
    </lineage>
</organism>
<protein>
    <recommendedName>
        <fullName evidence="4">Lipoprotein</fullName>
    </recommendedName>
</protein>
<dbReference type="EMBL" id="FNQK01000006">
    <property type="protein sequence ID" value="SEA08020.1"/>
    <property type="molecule type" value="Genomic_DNA"/>
</dbReference>
<name>A0A1H3Y8Z5_BIZPA</name>
<evidence type="ECO:0000256" key="1">
    <source>
        <dbReference type="SAM" id="SignalP"/>
    </source>
</evidence>
<reference evidence="2 3" key="1">
    <citation type="submission" date="2016-10" db="EMBL/GenBank/DDBJ databases">
        <authorList>
            <person name="de Groot N.N."/>
        </authorList>
    </citation>
    <scope>NUCLEOTIDE SEQUENCE [LARGE SCALE GENOMIC DNA]</scope>
    <source>
        <strain evidence="2 3">DSM 23842</strain>
    </source>
</reference>
<evidence type="ECO:0008006" key="4">
    <source>
        <dbReference type="Google" id="ProtNLM"/>
    </source>
</evidence>
<feature type="signal peptide" evidence="1">
    <location>
        <begin position="1"/>
        <end position="23"/>
    </location>
</feature>
<proteinExistence type="predicted"/>
<dbReference type="RefSeq" id="WP_092133234.1">
    <property type="nucleotide sequence ID" value="NZ_FNQK01000006.1"/>
</dbReference>
<evidence type="ECO:0000313" key="2">
    <source>
        <dbReference type="EMBL" id="SEA08020.1"/>
    </source>
</evidence>
<dbReference type="STRING" id="283786.SAMN04487990_10697"/>
<feature type="chain" id="PRO_5011650626" description="Lipoprotein" evidence="1">
    <location>
        <begin position="24"/>
        <end position="174"/>
    </location>
</feature>